<keyword evidence="3" id="KW-0539">Nucleus</keyword>
<proteinExistence type="predicted"/>
<protein>
    <recommendedName>
        <fullName evidence="10">Bromo domain-containing protein</fullName>
    </recommendedName>
</protein>
<accession>T1J4R7</accession>
<dbReference type="InterPro" id="IPR001487">
    <property type="entry name" value="Bromodomain"/>
</dbReference>
<dbReference type="PRINTS" id="PR00503">
    <property type="entry name" value="BROMODOMAIN"/>
</dbReference>
<dbReference type="eggNOG" id="KOG4675">
    <property type="taxonomic scope" value="Eukaryota"/>
</dbReference>
<keyword evidence="9" id="KW-1185">Reference proteome</keyword>
<evidence type="ECO:0000256" key="2">
    <source>
        <dbReference type="ARBA" id="ARBA00023117"/>
    </source>
</evidence>
<dbReference type="InterPro" id="IPR036142">
    <property type="entry name" value="ENT_dom-like_sf"/>
</dbReference>
<dbReference type="PANTHER" id="PTHR16500:SF3">
    <property type="entry name" value="BRCA2-INTERACTING TRANSCRIPTIONAL REPRESSOR EMSY"/>
    <property type="match status" value="1"/>
</dbReference>
<dbReference type="InterPro" id="IPR033482">
    <property type="entry name" value="EMSY"/>
</dbReference>
<organism evidence="8 9">
    <name type="scientific">Strigamia maritima</name>
    <name type="common">European centipede</name>
    <name type="synonym">Geophilus maritimus</name>
    <dbReference type="NCBI Taxonomy" id="126957"/>
    <lineage>
        <taxon>Eukaryota</taxon>
        <taxon>Metazoa</taxon>
        <taxon>Ecdysozoa</taxon>
        <taxon>Arthropoda</taxon>
        <taxon>Myriapoda</taxon>
        <taxon>Chilopoda</taxon>
        <taxon>Pleurostigmophora</taxon>
        <taxon>Geophilomorpha</taxon>
        <taxon>Linotaeniidae</taxon>
        <taxon>Strigamia</taxon>
    </lineage>
</organism>
<comment type="subcellular location">
    <subcellularLocation>
        <location evidence="1">Nucleus</location>
    </subcellularLocation>
</comment>
<evidence type="ECO:0008006" key="10">
    <source>
        <dbReference type="Google" id="ProtNLM"/>
    </source>
</evidence>
<keyword evidence="2 4" id="KW-0103">Bromodomain</keyword>
<feature type="region of interest" description="Disordered" evidence="5">
    <location>
        <begin position="210"/>
        <end position="253"/>
    </location>
</feature>
<dbReference type="PROSITE" id="PS50014">
    <property type="entry name" value="BROMODOMAIN_2"/>
    <property type="match status" value="1"/>
</dbReference>
<feature type="region of interest" description="Disordered" evidence="5">
    <location>
        <begin position="944"/>
        <end position="965"/>
    </location>
</feature>
<dbReference type="SUPFAM" id="SSF47370">
    <property type="entry name" value="Bromodomain"/>
    <property type="match status" value="1"/>
</dbReference>
<dbReference type="InterPro" id="IPR005491">
    <property type="entry name" value="ENT_dom"/>
</dbReference>
<feature type="compositionally biased region" description="Polar residues" evidence="5">
    <location>
        <begin position="952"/>
        <end position="964"/>
    </location>
</feature>
<dbReference type="Pfam" id="PF00439">
    <property type="entry name" value="Bromodomain"/>
    <property type="match status" value="1"/>
</dbReference>
<dbReference type="GO" id="GO:0005654">
    <property type="term" value="C:nucleoplasm"/>
    <property type="evidence" value="ECO:0007669"/>
    <property type="project" value="TreeGrafter"/>
</dbReference>
<dbReference type="Gene3D" id="1.20.920.10">
    <property type="entry name" value="Bromodomain-like"/>
    <property type="match status" value="1"/>
</dbReference>
<dbReference type="InterPro" id="IPR036427">
    <property type="entry name" value="Bromodomain-like_sf"/>
</dbReference>
<dbReference type="SMART" id="SM01191">
    <property type="entry name" value="ENT"/>
    <property type="match status" value="1"/>
</dbReference>
<feature type="compositionally biased region" description="Basic and acidic residues" evidence="5">
    <location>
        <begin position="903"/>
        <end position="926"/>
    </location>
</feature>
<dbReference type="GO" id="GO:0006355">
    <property type="term" value="P:regulation of DNA-templated transcription"/>
    <property type="evidence" value="ECO:0007669"/>
    <property type="project" value="InterPro"/>
</dbReference>
<evidence type="ECO:0000256" key="4">
    <source>
        <dbReference type="PROSITE-ProRule" id="PRU00035"/>
    </source>
</evidence>
<dbReference type="HOGENOM" id="CLU_257894_0_0_1"/>
<dbReference type="PROSITE" id="PS51138">
    <property type="entry name" value="ENT"/>
    <property type="match status" value="1"/>
</dbReference>
<evidence type="ECO:0000259" key="6">
    <source>
        <dbReference type="PROSITE" id="PS50014"/>
    </source>
</evidence>
<dbReference type="CDD" id="cd04369">
    <property type="entry name" value="Bromodomain"/>
    <property type="match status" value="1"/>
</dbReference>
<feature type="compositionally biased region" description="Polar residues" evidence="5">
    <location>
        <begin position="229"/>
        <end position="253"/>
    </location>
</feature>
<reference evidence="8" key="2">
    <citation type="submission" date="2015-02" db="UniProtKB">
        <authorList>
            <consortium name="EnsemblMetazoa"/>
        </authorList>
    </citation>
    <scope>IDENTIFICATION</scope>
</reference>
<evidence type="ECO:0000313" key="8">
    <source>
        <dbReference type="EnsemblMetazoa" id="SMAR008611-PA"/>
    </source>
</evidence>
<feature type="domain" description="ENT" evidence="7">
    <location>
        <begin position="13"/>
        <end position="97"/>
    </location>
</feature>
<dbReference type="Gene3D" id="1.10.1240.40">
    <property type="entry name" value="ENT domain"/>
    <property type="match status" value="1"/>
</dbReference>
<evidence type="ECO:0000256" key="1">
    <source>
        <dbReference type="ARBA" id="ARBA00004123"/>
    </source>
</evidence>
<dbReference type="Proteomes" id="UP000014500">
    <property type="component" value="Unassembled WGS sequence"/>
</dbReference>
<dbReference type="PhylomeDB" id="T1J4R7"/>
<evidence type="ECO:0000256" key="5">
    <source>
        <dbReference type="SAM" id="MobiDB-lite"/>
    </source>
</evidence>
<evidence type="ECO:0000313" key="9">
    <source>
        <dbReference type="Proteomes" id="UP000014500"/>
    </source>
</evidence>
<feature type="region of interest" description="Disordered" evidence="5">
    <location>
        <begin position="1151"/>
        <end position="1210"/>
    </location>
</feature>
<feature type="domain" description="Bromo" evidence="6">
    <location>
        <begin position="1240"/>
        <end position="1310"/>
    </location>
</feature>
<dbReference type="STRING" id="126957.T1J4R7"/>
<evidence type="ECO:0000256" key="3">
    <source>
        <dbReference type="ARBA" id="ARBA00023242"/>
    </source>
</evidence>
<sequence>MWPMLLDMSRDECKRMLRRLELEAYSAIVSAFRAQGDLSKDKKKILQDLCSVLSISTERHRAEIRRAVNDEHLSTIADQMVGPNTASEWAIEGRRLIPLMPRLVPQTAFTAVATQVANIAAVQNAQMLPPNATGSKFSEGSTTTIPSPTAIIGTPVSVQNQSPISVTLKHNVSPRPASPTSLAVNNNNNVSVGSNVVILPSGMSVHVRGQNGAIIEDERGRKRRRSSSVEHSASQKPISPTREPSPSLTNQNSKVLGNTARSLNVPMSGTPVKITFTSASTPQKLTTSVTNAPTQKVFLVSGSGLPPSLLQRVPIVKTVTTTRPTHTVAQSKTTSLIMPFTSTTQSSMPTTTTLVQSNLNGNVSTIVTLATTSTTHSISNVSASTLSTSSVSGTLSSTGNTFSISKGRGGRQKGKIGTATGLMIPVVSQSQSGIQLKPVVTNKPSIQVKNDAGLKIITQTMPVVTASVGNAKILPKPATVSSTPLVMMSTASNISTITKSMPSSTAVSGAISGTRVVNVITSAQASARVPGSLTTPNKLTAPASTVVSVNPKNLQQGLKMTTLTSARYKNMSDVGGSSTAPALIMVGPKTLQSTTVKMLSKGTVGTNAVARSAHSVTSAKPNLIVVQKAQVMSSSTGSGTIATAGGSNSTTQTIVKQVSAFANRGQGDKEILSFIQRGEKMKLTQSQASAVSMATTLVGEIGKTLTGQQISSVASTSGQSVVLVEVTGQSKIEEETNGDQKNTVLADILQATGILPDNQQTSQSVCTVTDYEEETPVAESLDTDEKLTEIVNENQKETLNGQQVYKWVSQGETQQQQVPAFVEVTAGVEGKKVSGDEGENDAVVPSVNMFPFGLQESQMMEIQAAADVLGHKGALNEEAIAVLTQAGFDFKKLAQPTEILDGGEIKEDLSETKSHSEGDSKENEQNVKCEADALRSEAIGQLDPQTGIFYPDSNTCTTPKSSSQEVREEVEVVQDKMEEQSTEIATNLDIFSTAIETAQLDLRQFHFTDDVIRIDERVVLQKISEKSELESEPEKVKTVVEETPCVATEENVQERLINESKERFDILETQESQNVEVFNNSSVISDENVIIEPSGIEITTMVVDDFTSQRIEDVAAHEFIDQDVTNEVVLSSEQFEADEVAKEVAQDEFGDSYGEESASDNVGDELGPGDNQGSSGRIIGDLFENQNELPLDSGVRSSKRKRKAPNLPDDIPPSLSGWAKLALGLLSKVSNYRGLRRGKNELNASHWFLRPVSPAVAPDYYKVIEKPMDFSTIRKNLEGGIYDNLSEFHRDMTQIKLNCEIYNPPDHPARLDCNEVFIYYDQEFERIMDKLTNKAKLTGSSTKKPKPN</sequence>
<dbReference type="OMA" id="SWFLRPV"/>
<dbReference type="PANTHER" id="PTHR16500">
    <property type="entry name" value="BRCA2-INTERACTING TRANSCRIPTIONAL REPRESSOR EMSY"/>
    <property type="match status" value="1"/>
</dbReference>
<dbReference type="SMART" id="SM00297">
    <property type="entry name" value="BROMO"/>
    <property type="match status" value="1"/>
</dbReference>
<dbReference type="EnsemblMetazoa" id="SMAR008611-RA">
    <property type="protein sequence ID" value="SMAR008611-PA"/>
    <property type="gene ID" value="SMAR008611"/>
</dbReference>
<dbReference type="Pfam" id="PF03735">
    <property type="entry name" value="ENT"/>
    <property type="match status" value="1"/>
</dbReference>
<reference evidence="9" key="1">
    <citation type="submission" date="2011-05" db="EMBL/GenBank/DDBJ databases">
        <authorList>
            <person name="Richards S.R."/>
            <person name="Qu J."/>
            <person name="Jiang H."/>
            <person name="Jhangiani S.N."/>
            <person name="Agravi P."/>
            <person name="Goodspeed R."/>
            <person name="Gross S."/>
            <person name="Mandapat C."/>
            <person name="Jackson L."/>
            <person name="Mathew T."/>
            <person name="Pu L."/>
            <person name="Thornton R."/>
            <person name="Saada N."/>
            <person name="Wilczek-Boney K.B."/>
            <person name="Lee S."/>
            <person name="Kovar C."/>
            <person name="Wu Y."/>
            <person name="Scherer S.E."/>
            <person name="Worley K.C."/>
            <person name="Muzny D.M."/>
            <person name="Gibbs R."/>
        </authorList>
    </citation>
    <scope>NUCLEOTIDE SEQUENCE</scope>
    <source>
        <strain evidence="9">Brora</strain>
    </source>
</reference>
<evidence type="ECO:0000259" key="7">
    <source>
        <dbReference type="PROSITE" id="PS51138"/>
    </source>
</evidence>
<feature type="region of interest" description="Disordered" evidence="5">
    <location>
        <begin position="901"/>
        <end position="926"/>
    </location>
</feature>
<dbReference type="EMBL" id="JH431849">
    <property type="status" value="NOT_ANNOTATED_CDS"/>
    <property type="molecule type" value="Genomic_DNA"/>
</dbReference>
<name>T1J4R7_STRMM</name>
<dbReference type="SUPFAM" id="SSF158639">
    <property type="entry name" value="ENT-like"/>
    <property type="match status" value="1"/>
</dbReference>